<reference evidence="2 3" key="1">
    <citation type="submission" date="2024-07" db="EMBL/GenBank/DDBJ databases">
        <title>Section-level genome sequencing and comparative genomics of Aspergillus sections Usti and Cavernicolus.</title>
        <authorList>
            <consortium name="Lawrence Berkeley National Laboratory"/>
            <person name="Nybo J.L."/>
            <person name="Vesth T.C."/>
            <person name="Theobald S."/>
            <person name="Frisvad J.C."/>
            <person name="Larsen T.O."/>
            <person name="Kjaerboelling I."/>
            <person name="Rothschild-Mancinelli K."/>
            <person name="Lyhne E.K."/>
            <person name="Kogle M.E."/>
            <person name="Barry K."/>
            <person name="Clum A."/>
            <person name="Na H."/>
            <person name="Ledsgaard L."/>
            <person name="Lin J."/>
            <person name="Lipzen A."/>
            <person name="Kuo A."/>
            <person name="Riley R."/>
            <person name="Mondo S."/>
            <person name="LaButti K."/>
            <person name="Haridas S."/>
            <person name="Pangalinan J."/>
            <person name="Salamov A.A."/>
            <person name="Simmons B.A."/>
            <person name="Magnuson J.K."/>
            <person name="Chen J."/>
            <person name="Drula E."/>
            <person name="Henrissat B."/>
            <person name="Wiebenga A."/>
            <person name="Lubbers R.J."/>
            <person name="Gomes A.C."/>
            <person name="Makela M.R."/>
            <person name="Stajich J."/>
            <person name="Grigoriev I.V."/>
            <person name="Mortensen U.H."/>
            <person name="De vries R.P."/>
            <person name="Baker S.E."/>
            <person name="Andersen M.R."/>
        </authorList>
    </citation>
    <scope>NUCLEOTIDE SEQUENCE [LARGE SCALE GENOMIC DNA]</scope>
    <source>
        <strain evidence="2 3">CBS 600.67</strain>
    </source>
</reference>
<feature type="region of interest" description="Disordered" evidence="1">
    <location>
        <begin position="1"/>
        <end position="116"/>
    </location>
</feature>
<sequence>MASPELPTPSVTPRLTTNSRQARLSDDPALRGRTFGLLTLRPGEIETDSGVMQPPENTGNKASFGGSSSSSTDVDPASYTSYPAAPTQERASATEVSKREAREQRHYEARKRRMKEVVAQSLGRDVDSITPDNKRAYKAKMKEKHDAEYARQQALSPEEKRQESIQLFAQILRRHLEAQHAPGELQLPLCPMFQLQETPRRSKAACKLCGCAYLILPGSYRIAVKPGNNSSGNPGKTECRLAIFEYFFLRPESRLLPS</sequence>
<gene>
    <name evidence="2" type="ORF">BDW59DRAFT_163856</name>
</gene>
<evidence type="ECO:0000313" key="2">
    <source>
        <dbReference type="EMBL" id="KAL2822266.1"/>
    </source>
</evidence>
<protein>
    <submittedName>
        <fullName evidence="2">Uncharacterized protein</fullName>
    </submittedName>
</protein>
<proteinExistence type="predicted"/>
<feature type="compositionally biased region" description="Low complexity" evidence="1">
    <location>
        <begin position="31"/>
        <end position="41"/>
    </location>
</feature>
<evidence type="ECO:0000313" key="3">
    <source>
        <dbReference type="Proteomes" id="UP001610335"/>
    </source>
</evidence>
<feature type="compositionally biased region" description="Polar residues" evidence="1">
    <location>
        <begin position="9"/>
        <end position="22"/>
    </location>
</feature>
<keyword evidence="3" id="KW-1185">Reference proteome</keyword>
<evidence type="ECO:0000256" key="1">
    <source>
        <dbReference type="SAM" id="MobiDB-lite"/>
    </source>
</evidence>
<dbReference type="Proteomes" id="UP001610335">
    <property type="component" value="Unassembled WGS sequence"/>
</dbReference>
<dbReference type="EMBL" id="JBFXLS010000059">
    <property type="protein sequence ID" value="KAL2822266.1"/>
    <property type="molecule type" value="Genomic_DNA"/>
</dbReference>
<feature type="compositionally biased region" description="Basic and acidic residues" evidence="1">
    <location>
        <begin position="96"/>
        <end position="107"/>
    </location>
</feature>
<organism evidence="2 3">
    <name type="scientific">Aspergillus cavernicola</name>
    <dbReference type="NCBI Taxonomy" id="176166"/>
    <lineage>
        <taxon>Eukaryota</taxon>
        <taxon>Fungi</taxon>
        <taxon>Dikarya</taxon>
        <taxon>Ascomycota</taxon>
        <taxon>Pezizomycotina</taxon>
        <taxon>Eurotiomycetes</taxon>
        <taxon>Eurotiomycetidae</taxon>
        <taxon>Eurotiales</taxon>
        <taxon>Aspergillaceae</taxon>
        <taxon>Aspergillus</taxon>
        <taxon>Aspergillus subgen. Nidulantes</taxon>
    </lineage>
</organism>
<comment type="caution">
    <text evidence="2">The sequence shown here is derived from an EMBL/GenBank/DDBJ whole genome shotgun (WGS) entry which is preliminary data.</text>
</comment>
<name>A0ABR4I3T6_9EURO</name>
<accession>A0ABR4I3T6</accession>